<dbReference type="Proteomes" id="UP001177003">
    <property type="component" value="Chromosome 2"/>
</dbReference>
<proteinExistence type="predicted"/>
<organism evidence="2 3">
    <name type="scientific">Lactuca saligna</name>
    <name type="common">Willowleaf lettuce</name>
    <dbReference type="NCBI Taxonomy" id="75948"/>
    <lineage>
        <taxon>Eukaryota</taxon>
        <taxon>Viridiplantae</taxon>
        <taxon>Streptophyta</taxon>
        <taxon>Embryophyta</taxon>
        <taxon>Tracheophyta</taxon>
        <taxon>Spermatophyta</taxon>
        <taxon>Magnoliopsida</taxon>
        <taxon>eudicotyledons</taxon>
        <taxon>Gunneridae</taxon>
        <taxon>Pentapetalae</taxon>
        <taxon>asterids</taxon>
        <taxon>campanulids</taxon>
        <taxon>Asterales</taxon>
        <taxon>Asteraceae</taxon>
        <taxon>Cichorioideae</taxon>
        <taxon>Cichorieae</taxon>
        <taxon>Lactucinae</taxon>
        <taxon>Lactuca</taxon>
    </lineage>
</organism>
<gene>
    <name evidence="2" type="ORF">LSALG_LOCUS12239</name>
</gene>
<keyword evidence="3" id="KW-1185">Reference proteome</keyword>
<dbReference type="InterPro" id="IPR024752">
    <property type="entry name" value="Myb/SANT-like_dom"/>
</dbReference>
<evidence type="ECO:0000313" key="3">
    <source>
        <dbReference type="Proteomes" id="UP001177003"/>
    </source>
</evidence>
<dbReference type="Pfam" id="PF12776">
    <property type="entry name" value="Myb_DNA-bind_3"/>
    <property type="match status" value="1"/>
</dbReference>
<dbReference type="AlphaFoldDB" id="A0AA35VS98"/>
<reference evidence="2" key="1">
    <citation type="submission" date="2023-04" db="EMBL/GenBank/DDBJ databases">
        <authorList>
            <person name="Vijverberg K."/>
            <person name="Xiong W."/>
            <person name="Schranz E."/>
        </authorList>
    </citation>
    <scope>NUCLEOTIDE SEQUENCE</scope>
</reference>
<sequence>MDLYFLSLNGTCNELQISHQAARSHTQSSCSSSRHTLIRAIMTKRAADGSVVKKENLTWTDHMDNVLVEALVKEDQIGNHVNGTFTSQAYTNMIAVMSKEFSRQTPMLLHLGPKKFQTMISW</sequence>
<protein>
    <recommendedName>
        <fullName evidence="1">Myb/SANT-like domain-containing protein</fullName>
    </recommendedName>
</protein>
<name>A0AA35VS98_LACSI</name>
<accession>A0AA35VS98</accession>
<feature type="domain" description="Myb/SANT-like" evidence="1">
    <location>
        <begin position="58"/>
        <end position="103"/>
    </location>
</feature>
<dbReference type="EMBL" id="OX465078">
    <property type="protein sequence ID" value="CAI9271990.1"/>
    <property type="molecule type" value="Genomic_DNA"/>
</dbReference>
<evidence type="ECO:0000259" key="1">
    <source>
        <dbReference type="Pfam" id="PF12776"/>
    </source>
</evidence>
<dbReference type="PANTHER" id="PTHR46929:SF4">
    <property type="entry name" value="MYB_SANT-LIKE DOMAIN-CONTAINING PROTEIN"/>
    <property type="match status" value="1"/>
</dbReference>
<dbReference type="PANTHER" id="PTHR46929">
    <property type="entry name" value="EXPRESSED PROTEIN"/>
    <property type="match status" value="1"/>
</dbReference>
<evidence type="ECO:0000313" key="2">
    <source>
        <dbReference type="EMBL" id="CAI9271990.1"/>
    </source>
</evidence>